<evidence type="ECO:0000256" key="1">
    <source>
        <dbReference type="ARBA" id="ARBA00022741"/>
    </source>
</evidence>
<dbReference type="InParanoid" id="D2VI54"/>
<dbReference type="InterPro" id="IPR001806">
    <property type="entry name" value="Small_GTPase"/>
</dbReference>
<dbReference type="PROSITE" id="PS51419">
    <property type="entry name" value="RAB"/>
    <property type="match status" value="1"/>
</dbReference>
<dbReference type="EMBL" id="GG738873">
    <property type="protein sequence ID" value="EFC43456.1"/>
    <property type="molecule type" value="Genomic_DNA"/>
</dbReference>
<dbReference type="VEuPathDB" id="AmoebaDB:NAEGRDRAFT_68567"/>
<dbReference type="InterPro" id="IPR005225">
    <property type="entry name" value="Small_GTP-bd"/>
</dbReference>
<gene>
    <name evidence="3" type="ORF">NAEGRDRAFT_68567</name>
</gene>
<evidence type="ECO:0000313" key="4">
    <source>
        <dbReference type="Proteomes" id="UP000006671"/>
    </source>
</evidence>
<dbReference type="GeneID" id="8853412"/>
<organism evidence="4">
    <name type="scientific">Naegleria gruberi</name>
    <name type="common">Amoeba</name>
    <dbReference type="NCBI Taxonomy" id="5762"/>
    <lineage>
        <taxon>Eukaryota</taxon>
        <taxon>Discoba</taxon>
        <taxon>Heterolobosea</taxon>
        <taxon>Tetramitia</taxon>
        <taxon>Eutetramitia</taxon>
        <taxon>Vahlkampfiidae</taxon>
        <taxon>Naegleria</taxon>
    </lineage>
</organism>
<dbReference type="PRINTS" id="PR00449">
    <property type="entry name" value="RASTRNSFRMNG"/>
</dbReference>
<protein>
    <submittedName>
        <fullName evidence="3">Predicted protein</fullName>
    </submittedName>
</protein>
<sequence>MDELKRKILLIRYIAPIMIKHEKIRKTFRDYLRIVVFGDEAVGKSSIILRFIEGEFKEWDPTVEDFHLKSVKFGNSTTNLDILGVAGQMEHNSHSIRNGYLSQCDCYLGVCSATIKNSMNYIEENIQDLNNSKDGPYTPIIVVLNKMDLIENDINDSSDRK</sequence>
<dbReference type="InterPro" id="IPR020849">
    <property type="entry name" value="Small_GTPase_Ras-type"/>
</dbReference>
<dbReference type="Gene3D" id="3.40.50.300">
    <property type="entry name" value="P-loop containing nucleotide triphosphate hydrolases"/>
    <property type="match status" value="1"/>
</dbReference>
<dbReference type="GO" id="GO:0003924">
    <property type="term" value="F:GTPase activity"/>
    <property type="evidence" value="ECO:0007669"/>
    <property type="project" value="InterPro"/>
</dbReference>
<keyword evidence="1" id="KW-0547">Nucleotide-binding</keyword>
<dbReference type="KEGG" id="ngr:NAEGRDRAFT_68567"/>
<dbReference type="RefSeq" id="XP_002676200.1">
    <property type="nucleotide sequence ID" value="XM_002676154.1"/>
</dbReference>
<keyword evidence="4" id="KW-1185">Reference proteome</keyword>
<proteinExistence type="predicted"/>
<evidence type="ECO:0000256" key="2">
    <source>
        <dbReference type="ARBA" id="ARBA00023134"/>
    </source>
</evidence>
<dbReference type="STRING" id="5762.D2VI54"/>
<dbReference type="Proteomes" id="UP000006671">
    <property type="component" value="Unassembled WGS sequence"/>
</dbReference>
<dbReference type="GO" id="GO:0016020">
    <property type="term" value="C:membrane"/>
    <property type="evidence" value="ECO:0007669"/>
    <property type="project" value="InterPro"/>
</dbReference>
<dbReference type="InterPro" id="IPR027417">
    <property type="entry name" value="P-loop_NTPase"/>
</dbReference>
<dbReference type="SUPFAM" id="SSF52540">
    <property type="entry name" value="P-loop containing nucleoside triphosphate hydrolases"/>
    <property type="match status" value="1"/>
</dbReference>
<dbReference type="SMART" id="SM00173">
    <property type="entry name" value="RAS"/>
    <property type="match status" value="1"/>
</dbReference>
<reference evidence="3 4" key="1">
    <citation type="journal article" date="2010" name="Cell">
        <title>The genome of Naegleria gruberi illuminates early eukaryotic versatility.</title>
        <authorList>
            <person name="Fritz-Laylin L.K."/>
            <person name="Prochnik S.E."/>
            <person name="Ginger M.L."/>
            <person name="Dacks J.B."/>
            <person name="Carpenter M.L."/>
            <person name="Field M.C."/>
            <person name="Kuo A."/>
            <person name="Paredez A."/>
            <person name="Chapman J."/>
            <person name="Pham J."/>
            <person name="Shu S."/>
            <person name="Neupane R."/>
            <person name="Cipriano M."/>
            <person name="Mancuso J."/>
            <person name="Tu H."/>
            <person name="Salamov A."/>
            <person name="Lindquist E."/>
            <person name="Shapiro H."/>
            <person name="Lucas S."/>
            <person name="Grigoriev I.V."/>
            <person name="Cande W.Z."/>
            <person name="Fulton C."/>
            <person name="Rokhsar D.S."/>
            <person name="Dawson S.C."/>
        </authorList>
    </citation>
    <scope>NUCLEOTIDE SEQUENCE [LARGE SCALE GENOMIC DNA]</scope>
    <source>
        <strain evidence="3 4">NEG-M</strain>
    </source>
</reference>
<dbReference type="Pfam" id="PF00071">
    <property type="entry name" value="Ras"/>
    <property type="match status" value="1"/>
</dbReference>
<dbReference type="eggNOG" id="KOG0395">
    <property type="taxonomic scope" value="Eukaryota"/>
</dbReference>
<dbReference type="GO" id="GO:0007165">
    <property type="term" value="P:signal transduction"/>
    <property type="evidence" value="ECO:0007669"/>
    <property type="project" value="InterPro"/>
</dbReference>
<dbReference type="OrthoDB" id="265044at2759"/>
<dbReference type="GO" id="GO:0005525">
    <property type="term" value="F:GTP binding"/>
    <property type="evidence" value="ECO:0007669"/>
    <property type="project" value="UniProtKB-KW"/>
</dbReference>
<keyword evidence="2" id="KW-0342">GTP-binding</keyword>
<dbReference type="PROSITE" id="PS51421">
    <property type="entry name" value="RAS"/>
    <property type="match status" value="1"/>
</dbReference>
<accession>D2VI54</accession>
<evidence type="ECO:0000313" key="3">
    <source>
        <dbReference type="EMBL" id="EFC43456.1"/>
    </source>
</evidence>
<dbReference type="AlphaFoldDB" id="D2VI54"/>
<dbReference type="NCBIfam" id="TIGR00231">
    <property type="entry name" value="small_GTP"/>
    <property type="match status" value="1"/>
</dbReference>
<dbReference type="PANTHER" id="PTHR24070">
    <property type="entry name" value="RAS, DI-RAS, AND RHEB FAMILY MEMBERS OF SMALL GTPASE SUPERFAMILY"/>
    <property type="match status" value="1"/>
</dbReference>
<name>D2VI54_NAEGR</name>